<organism evidence="9 10">
    <name type="scientific">Rhodohalobacter sulfatireducens</name>
    <dbReference type="NCBI Taxonomy" id="2911366"/>
    <lineage>
        <taxon>Bacteria</taxon>
        <taxon>Pseudomonadati</taxon>
        <taxon>Balneolota</taxon>
        <taxon>Balneolia</taxon>
        <taxon>Balneolales</taxon>
        <taxon>Balneolaceae</taxon>
        <taxon>Rhodohalobacter</taxon>
    </lineage>
</organism>
<accession>A0ABS9KI56</accession>
<name>A0ABS9KI56_9BACT</name>
<evidence type="ECO:0000256" key="7">
    <source>
        <dbReference type="SAM" id="Phobius"/>
    </source>
</evidence>
<reference evidence="9" key="2">
    <citation type="submission" date="2024-05" db="EMBL/GenBank/DDBJ databases">
        <title>Rhodohalobacter halophilus gen. nov., sp. nov., a moderately halophilic member of the family Balneolaceae.</title>
        <authorList>
            <person name="Xia J."/>
        </authorList>
    </citation>
    <scope>NUCLEOTIDE SEQUENCE</scope>
    <source>
        <strain evidence="9">WB101</strain>
    </source>
</reference>
<gene>
    <name evidence="9" type="ORF">L6773_18235</name>
</gene>
<dbReference type="PANTHER" id="PTHR30012:SF0">
    <property type="entry name" value="TYPE II SECRETION SYSTEM PROTEIN F-RELATED"/>
    <property type="match status" value="1"/>
</dbReference>
<evidence type="ECO:0000256" key="2">
    <source>
        <dbReference type="ARBA" id="ARBA00005745"/>
    </source>
</evidence>
<keyword evidence="5 7" id="KW-1133">Transmembrane helix</keyword>
<dbReference type="InterPro" id="IPR003004">
    <property type="entry name" value="GspF/PilC"/>
</dbReference>
<evidence type="ECO:0000256" key="3">
    <source>
        <dbReference type="ARBA" id="ARBA00022475"/>
    </source>
</evidence>
<keyword evidence="10" id="KW-1185">Reference proteome</keyword>
<feature type="transmembrane region" description="Helical" evidence="7">
    <location>
        <begin position="209"/>
        <end position="231"/>
    </location>
</feature>
<evidence type="ECO:0000256" key="1">
    <source>
        <dbReference type="ARBA" id="ARBA00004651"/>
    </source>
</evidence>
<evidence type="ECO:0000256" key="4">
    <source>
        <dbReference type="ARBA" id="ARBA00022692"/>
    </source>
</evidence>
<keyword evidence="4 7" id="KW-0812">Transmembrane</keyword>
<comment type="caution">
    <text evidence="9">The sequence shown here is derived from an EMBL/GenBank/DDBJ whole genome shotgun (WGS) entry which is preliminary data.</text>
</comment>
<reference evidence="9" key="1">
    <citation type="submission" date="2022-01" db="EMBL/GenBank/DDBJ databases">
        <authorList>
            <person name="Wang Y."/>
        </authorList>
    </citation>
    <scope>NUCLEOTIDE SEQUENCE</scope>
    <source>
        <strain evidence="9">WB101</strain>
    </source>
</reference>
<evidence type="ECO:0000313" key="10">
    <source>
        <dbReference type="Proteomes" id="UP001165366"/>
    </source>
</evidence>
<keyword evidence="6 7" id="KW-0472">Membrane</keyword>
<feature type="domain" description="Type II secretion system protein GspF" evidence="8">
    <location>
        <begin position="312"/>
        <end position="431"/>
    </location>
</feature>
<comment type="similarity">
    <text evidence="2">Belongs to the GSP F family.</text>
</comment>
<proteinExistence type="inferred from homology"/>
<evidence type="ECO:0000256" key="5">
    <source>
        <dbReference type="ARBA" id="ARBA00022989"/>
    </source>
</evidence>
<dbReference type="EMBL" id="JAKLWS010000035">
    <property type="protein sequence ID" value="MCG2590521.1"/>
    <property type="molecule type" value="Genomic_DNA"/>
</dbReference>
<feature type="transmembrane region" description="Helical" evidence="7">
    <location>
        <begin position="263"/>
        <end position="281"/>
    </location>
</feature>
<dbReference type="InterPro" id="IPR018076">
    <property type="entry name" value="T2SS_GspF_dom"/>
</dbReference>
<dbReference type="RefSeq" id="WP_237855946.1">
    <property type="nucleotide sequence ID" value="NZ_JAKLWS010000035.1"/>
</dbReference>
<comment type="subcellular location">
    <subcellularLocation>
        <location evidence="1">Cell membrane</location>
        <topology evidence="1">Multi-pass membrane protein</topology>
    </subcellularLocation>
</comment>
<feature type="transmembrane region" description="Helical" evidence="7">
    <location>
        <begin position="410"/>
        <end position="431"/>
    </location>
</feature>
<dbReference type="InterPro" id="IPR042094">
    <property type="entry name" value="T2SS_GspF_sf"/>
</dbReference>
<dbReference type="PANTHER" id="PTHR30012">
    <property type="entry name" value="GENERAL SECRETION PATHWAY PROTEIN"/>
    <property type="match status" value="1"/>
</dbReference>
<dbReference type="Proteomes" id="UP001165366">
    <property type="component" value="Unassembled WGS sequence"/>
</dbReference>
<evidence type="ECO:0000259" key="8">
    <source>
        <dbReference type="Pfam" id="PF00482"/>
    </source>
</evidence>
<dbReference type="Pfam" id="PF00482">
    <property type="entry name" value="T2SSF"/>
    <property type="match status" value="2"/>
</dbReference>
<evidence type="ECO:0000313" key="9">
    <source>
        <dbReference type="EMBL" id="MCG2590521.1"/>
    </source>
</evidence>
<protein>
    <submittedName>
        <fullName evidence="9">Type II secretion system F family protein</fullName>
    </submittedName>
</protein>
<feature type="domain" description="Type II secretion system protein GspF" evidence="8">
    <location>
        <begin position="109"/>
        <end position="232"/>
    </location>
</feature>
<sequence length="454" mass="51569">MPQFRFTGKTKQGKTVLREFEAPSKKSAKERVQKLATTRSLKVESIDEKKRYLYKVRKNGSGPIEGEQQAYSAEDVEHALVKMGYRVDYVRKKWFDFKGMVPRDEIVTFIRLSADLLRQGLPFDQILTLLYEDTTNRSMKEVIRTIQKDLRDGKEGSEVYGKHKDIFGKFAAYMLGVASTSGNMASVFESTAKFVERDADFKKNLRRSLFMPTFTLLAVLATLLFFVGYVFPITAEMFLEFDIQLPPLTANALDISNWLQANWIAVTLAHILPFVFLFLMWKNKKGRLIIDKYLIKLPVIGELLHKTSIEIFSRVFHTLYSGSGQNIEVIRIAAEACRNTYIEKQIKDIAIRRMLEDGAGLIEALEATQVFPKSALSRFRLGAESGSLKENSGQLADYYEKQTTYKMESVINWINLFINFIIFIALIYITIVSSEAAIIKPDYGSGGSGYGLGG</sequence>
<keyword evidence="3" id="KW-1003">Cell membrane</keyword>
<evidence type="ECO:0000256" key="6">
    <source>
        <dbReference type="ARBA" id="ARBA00023136"/>
    </source>
</evidence>
<dbReference type="Gene3D" id="1.20.81.30">
    <property type="entry name" value="Type II secretion system (T2SS), domain F"/>
    <property type="match status" value="2"/>
</dbReference>